<organism evidence="1 2">
    <name type="scientific">Dorea acetigenes</name>
    <dbReference type="NCBI Taxonomy" id="2981787"/>
    <lineage>
        <taxon>Bacteria</taxon>
        <taxon>Bacillati</taxon>
        <taxon>Bacillota</taxon>
        <taxon>Clostridia</taxon>
        <taxon>Lachnospirales</taxon>
        <taxon>Lachnospiraceae</taxon>
        <taxon>Dorea</taxon>
    </lineage>
</organism>
<evidence type="ECO:0000313" key="1">
    <source>
        <dbReference type="EMBL" id="MCU6686147.1"/>
    </source>
</evidence>
<comment type="caution">
    <text evidence="1">The sequence shown here is derived from an EMBL/GenBank/DDBJ whole genome shotgun (WGS) entry which is preliminary data.</text>
</comment>
<keyword evidence="2" id="KW-1185">Reference proteome</keyword>
<dbReference type="Pfam" id="PF18960">
    <property type="entry name" value="DUF5702"/>
    <property type="match status" value="1"/>
</dbReference>
<gene>
    <name evidence="1" type="ORF">OCV99_06185</name>
</gene>
<dbReference type="RefSeq" id="WP_158369167.1">
    <property type="nucleotide sequence ID" value="NZ_JAOQJU010000004.1"/>
</dbReference>
<protein>
    <submittedName>
        <fullName evidence="1">DUF5702 domain-containing protein</fullName>
    </submittedName>
</protein>
<proteinExistence type="predicted"/>
<name>A0ABT2RL74_9FIRM</name>
<sequence length="462" mass="52781">MRKGEVTAFLSLIFLLLISFSASIMEAASIQMAKNYRRADMNRAVESVFAEYRKELLEEFDIFAFDAGYETGEYEENKIKERLEFYGASGMEQKISRIRLLTDQSGQEFYEQAVRYVQHRYGLDFLDRYAGLPSVWEEQEEHAREYQGEEYDAREELEQGLLENEGALPTENNPLPNMELLRNRSLLDIVMPRGKAVSSKQFSLSEMVSERERQQGYGSFEDVAEEGTQSKLLFGEYLLEHFSVAVEETETAEDSIAEEDKALDYEMEYILEGKGSDRENLEAVAKKLLLLRFAPNYGCILGSAGMRAQAESLALTLCTAAALPMLTGAVTQVLLLAWAFGESIMDLRSLLGGSRVALVKTEENWQLRLTALLTLGTEEDTGEGEDMADGLSYKEYLRILLFLKEKEKMTMRALDMTELCLRREKGLTWFRADCCVCKMELESTCSLRRGISYQFRTYYGYK</sequence>
<reference evidence="1 2" key="1">
    <citation type="journal article" date="2021" name="ISME Commun">
        <title>Automated analysis of genomic sequences facilitates high-throughput and comprehensive description of bacteria.</title>
        <authorList>
            <person name="Hitch T.C.A."/>
        </authorList>
    </citation>
    <scope>NUCLEOTIDE SEQUENCE [LARGE SCALE GENOMIC DNA]</scope>
    <source>
        <strain evidence="1 2">Sanger_03</strain>
    </source>
</reference>
<accession>A0ABT2RL74</accession>
<dbReference type="InterPro" id="IPR043756">
    <property type="entry name" value="DUF5702"/>
</dbReference>
<dbReference type="EMBL" id="JAOQJU010000004">
    <property type="protein sequence ID" value="MCU6686147.1"/>
    <property type="molecule type" value="Genomic_DNA"/>
</dbReference>
<evidence type="ECO:0000313" key="2">
    <source>
        <dbReference type="Proteomes" id="UP001652431"/>
    </source>
</evidence>
<dbReference type="Proteomes" id="UP001652431">
    <property type="component" value="Unassembled WGS sequence"/>
</dbReference>